<sequence>MLCSYEDQLNRQQIPNHNNNMVNPPAHQASMGWYAGYHQGAQMYPPANAYYVHQEEQNMWNHHHHHHHVPQHSPVIFSNDYADFLGHNNYMQPAPMHPLPVNVENQIPSPPCGSEMSSSSTGGNITPPAPVNTRPTPVRSPYEWIKKPSYQNQPNPGR</sequence>
<gene>
    <name evidence="2" type="ORF">WA026_006045</name>
</gene>
<dbReference type="AlphaFoldDB" id="A0AAW1TNN4"/>
<name>A0AAW1TNN4_9CUCU</name>
<organism evidence="2 3">
    <name type="scientific">Henosepilachna vigintioctopunctata</name>
    <dbReference type="NCBI Taxonomy" id="420089"/>
    <lineage>
        <taxon>Eukaryota</taxon>
        <taxon>Metazoa</taxon>
        <taxon>Ecdysozoa</taxon>
        <taxon>Arthropoda</taxon>
        <taxon>Hexapoda</taxon>
        <taxon>Insecta</taxon>
        <taxon>Pterygota</taxon>
        <taxon>Neoptera</taxon>
        <taxon>Endopterygota</taxon>
        <taxon>Coleoptera</taxon>
        <taxon>Polyphaga</taxon>
        <taxon>Cucujiformia</taxon>
        <taxon>Coccinelloidea</taxon>
        <taxon>Coccinellidae</taxon>
        <taxon>Epilachninae</taxon>
        <taxon>Epilachnini</taxon>
        <taxon>Henosepilachna</taxon>
    </lineage>
</organism>
<evidence type="ECO:0000313" key="2">
    <source>
        <dbReference type="EMBL" id="KAK9869947.1"/>
    </source>
</evidence>
<evidence type="ECO:0000313" key="3">
    <source>
        <dbReference type="Proteomes" id="UP001431783"/>
    </source>
</evidence>
<accession>A0AAW1TNN4</accession>
<dbReference type="Proteomes" id="UP001431783">
    <property type="component" value="Unassembled WGS sequence"/>
</dbReference>
<keyword evidence="3" id="KW-1185">Reference proteome</keyword>
<comment type="caution">
    <text evidence="2">The sequence shown here is derived from an EMBL/GenBank/DDBJ whole genome shotgun (WGS) entry which is preliminary data.</text>
</comment>
<proteinExistence type="predicted"/>
<dbReference type="EMBL" id="JARQZJ010000002">
    <property type="protein sequence ID" value="KAK9869947.1"/>
    <property type="molecule type" value="Genomic_DNA"/>
</dbReference>
<feature type="region of interest" description="Disordered" evidence="1">
    <location>
        <begin position="96"/>
        <end position="158"/>
    </location>
</feature>
<feature type="compositionally biased region" description="Polar residues" evidence="1">
    <location>
        <begin position="149"/>
        <end position="158"/>
    </location>
</feature>
<feature type="compositionally biased region" description="Low complexity" evidence="1">
    <location>
        <begin position="112"/>
        <end position="123"/>
    </location>
</feature>
<evidence type="ECO:0000256" key="1">
    <source>
        <dbReference type="SAM" id="MobiDB-lite"/>
    </source>
</evidence>
<protein>
    <submittedName>
        <fullName evidence="2">Uncharacterized protein</fullName>
    </submittedName>
</protein>
<reference evidence="2 3" key="1">
    <citation type="submission" date="2023-03" db="EMBL/GenBank/DDBJ databases">
        <title>Genome insight into feeding habits of ladybird beetles.</title>
        <authorList>
            <person name="Li H.-S."/>
            <person name="Huang Y.-H."/>
            <person name="Pang H."/>
        </authorList>
    </citation>
    <scope>NUCLEOTIDE SEQUENCE [LARGE SCALE GENOMIC DNA]</scope>
    <source>
        <strain evidence="2">SYSU_2023b</strain>
        <tissue evidence="2">Whole body</tissue>
    </source>
</reference>